<dbReference type="Proteomes" id="UP000255508">
    <property type="component" value="Unassembled WGS sequence"/>
</dbReference>
<evidence type="ECO:0000313" key="2">
    <source>
        <dbReference type="Proteomes" id="UP000255508"/>
    </source>
</evidence>
<sequence>MATSTLFSATENSWNLFLKNDRQILMVEAGDFSLFVSAVSTKRSKAIAIDDLHLLFDGFLYRADRGWLRITLQRIARTMGNWWKIGRWQPYPLTRISLSTTPTEGEAEKCIGLLRK</sequence>
<protein>
    <submittedName>
        <fullName evidence="1">Uncharacterized protein</fullName>
    </submittedName>
</protein>
<dbReference type="EMBL" id="QFXD01000201">
    <property type="protein sequence ID" value="RDH89735.1"/>
    <property type="molecule type" value="Genomic_DNA"/>
</dbReference>
<reference evidence="1 2" key="1">
    <citation type="journal article" date="2018" name="ISME J.">
        <title>Endosymbiont genomes yield clues of tubeworm success.</title>
        <authorList>
            <person name="Li Y."/>
            <person name="Liles M.R."/>
            <person name="Halanych K.M."/>
        </authorList>
    </citation>
    <scope>NUCLEOTIDE SEQUENCE [LARGE SCALE GENOMIC DNA]</scope>
    <source>
        <strain evidence="1">A1422</strain>
    </source>
</reference>
<dbReference type="AlphaFoldDB" id="A0A370DVS4"/>
<comment type="caution">
    <text evidence="1">The sequence shown here is derived from an EMBL/GenBank/DDBJ whole genome shotgun (WGS) entry which is preliminary data.</text>
</comment>
<accession>A0A370DVS4</accession>
<gene>
    <name evidence="1" type="ORF">DIZ79_11170</name>
</gene>
<organism evidence="1 2">
    <name type="scientific">endosymbiont of Lamellibrachia luymesi</name>
    <dbReference type="NCBI Taxonomy" id="2200907"/>
    <lineage>
        <taxon>Bacteria</taxon>
        <taxon>Pseudomonadati</taxon>
        <taxon>Pseudomonadota</taxon>
        <taxon>Gammaproteobacteria</taxon>
        <taxon>sulfur-oxidizing symbionts</taxon>
    </lineage>
</organism>
<evidence type="ECO:0000313" key="1">
    <source>
        <dbReference type="EMBL" id="RDH89735.1"/>
    </source>
</evidence>
<proteinExistence type="predicted"/>
<name>A0A370DVS4_9GAMM</name>